<proteinExistence type="predicted"/>
<evidence type="ECO:0000313" key="3">
    <source>
        <dbReference type="Proteomes" id="UP001164718"/>
    </source>
</evidence>
<feature type="signal peptide" evidence="1">
    <location>
        <begin position="1"/>
        <end position="18"/>
    </location>
</feature>
<name>A0A9E8LUT9_9BACI</name>
<dbReference type="KEGG" id="faf:OE104_01730"/>
<keyword evidence="1" id="KW-0732">Signal</keyword>
<dbReference type="EMBL" id="CP106878">
    <property type="protein sequence ID" value="WAA10090.1"/>
    <property type="molecule type" value="Genomic_DNA"/>
</dbReference>
<protein>
    <recommendedName>
        <fullName evidence="4">DUF4367 domain-containing protein</fullName>
    </recommendedName>
</protein>
<dbReference type="PROSITE" id="PS51257">
    <property type="entry name" value="PROKAR_LIPOPROTEIN"/>
    <property type="match status" value="1"/>
</dbReference>
<evidence type="ECO:0000256" key="1">
    <source>
        <dbReference type="SAM" id="SignalP"/>
    </source>
</evidence>
<sequence>MRLLQSGFVLMTVLFLLAACTGTIQEESEKAKEQAMEAFEGKAKNANVEKDTLSLYLPLGIEVDETDPNNVLLTRGDKLYLLFINPNENENSRVVYEATTESGDDFLLNETFESDERFGYILVKEVDEDVFELVVGIGGLKLTTESDKKDLADDAKMMMEIVSSVQLNNE</sequence>
<gene>
    <name evidence="2" type="ORF">OE104_01730</name>
</gene>
<keyword evidence="3" id="KW-1185">Reference proteome</keyword>
<feature type="chain" id="PRO_5039206932" description="DUF4367 domain-containing protein" evidence="1">
    <location>
        <begin position="19"/>
        <end position="170"/>
    </location>
</feature>
<dbReference type="RefSeq" id="WP_275417875.1">
    <property type="nucleotide sequence ID" value="NZ_CP106878.1"/>
</dbReference>
<reference evidence="2" key="1">
    <citation type="submission" date="2022-09" db="EMBL/GenBank/DDBJ databases">
        <title>Complete Genomes of Fervidibacillus albus and Fervidibacillus halotolerans isolated from tidal flat sediments.</title>
        <authorList>
            <person name="Kwon K.K."/>
            <person name="Yang S.-H."/>
            <person name="Park M.J."/>
            <person name="Oh H.-M."/>
        </authorList>
    </citation>
    <scope>NUCLEOTIDE SEQUENCE</scope>
    <source>
        <strain evidence="2">MEBiC13591</strain>
    </source>
</reference>
<dbReference type="AlphaFoldDB" id="A0A9E8LUT9"/>
<dbReference type="Proteomes" id="UP001164718">
    <property type="component" value="Chromosome"/>
</dbReference>
<evidence type="ECO:0008006" key="4">
    <source>
        <dbReference type="Google" id="ProtNLM"/>
    </source>
</evidence>
<evidence type="ECO:0000313" key="2">
    <source>
        <dbReference type="EMBL" id="WAA10090.1"/>
    </source>
</evidence>
<accession>A0A9E8LUT9</accession>
<organism evidence="2 3">
    <name type="scientific">Fervidibacillus albus</name>
    <dbReference type="NCBI Taxonomy" id="2980026"/>
    <lineage>
        <taxon>Bacteria</taxon>
        <taxon>Bacillati</taxon>
        <taxon>Bacillota</taxon>
        <taxon>Bacilli</taxon>
        <taxon>Bacillales</taxon>
        <taxon>Bacillaceae</taxon>
        <taxon>Fervidibacillus</taxon>
    </lineage>
</organism>